<evidence type="ECO:0000256" key="2">
    <source>
        <dbReference type="ARBA" id="ARBA00022448"/>
    </source>
</evidence>
<feature type="coiled-coil region" evidence="15">
    <location>
        <begin position="79"/>
        <end position="160"/>
    </location>
</feature>
<protein>
    <recommendedName>
        <fullName evidence="13">ATP synthase subunit b</fullName>
    </recommendedName>
    <alternativeName>
        <fullName evidence="13">ATP synthase F(0) sector subunit b</fullName>
    </alternativeName>
    <alternativeName>
        <fullName evidence="13">ATPase subunit I</fullName>
    </alternativeName>
    <alternativeName>
        <fullName evidence="13">F-type ATPase subunit b</fullName>
        <shortName evidence="13">F-ATPase subunit b</shortName>
    </alternativeName>
</protein>
<keyword evidence="8 13" id="KW-0472">Membrane</keyword>
<sequence>MNLITAKWPGINRKRRIVTKGSMVIGITTLALFCVVGIVLASSGEAGGTKGWVATDTYRVMNFTVLAVALFLVMRKPVSKALNARIKGIEEHLVELEAKKKEAEKQLAAYNEKFATLEAEADKLIDEYIRQGNEAKERILVEAQAAAEKLEEQARRNIEHEFKQTKLKLKEEILVKALAKAEALIKSKISAQDHEKLVEEYLEKVVA</sequence>
<keyword evidence="4 13" id="KW-0812">Transmembrane</keyword>
<evidence type="ECO:0000256" key="11">
    <source>
        <dbReference type="ARBA" id="ARBA00025614"/>
    </source>
</evidence>
<keyword evidence="6 13" id="KW-1133">Transmembrane helix</keyword>
<comment type="subcellular location">
    <subcellularLocation>
        <location evidence="13">Cell membrane</location>
        <topology evidence="13">Single-pass membrane protein</topology>
    </subcellularLocation>
    <subcellularLocation>
        <location evidence="12">Endomembrane system</location>
        <topology evidence="12">Single-pass membrane protein</topology>
    </subcellularLocation>
</comment>
<dbReference type="InterPro" id="IPR002146">
    <property type="entry name" value="ATP_synth_b/b'su_bac/chlpt"/>
</dbReference>
<evidence type="ECO:0000256" key="9">
    <source>
        <dbReference type="ARBA" id="ARBA00023310"/>
    </source>
</evidence>
<dbReference type="GO" id="GO:0012505">
    <property type="term" value="C:endomembrane system"/>
    <property type="evidence" value="ECO:0007669"/>
    <property type="project" value="UniProtKB-SubCell"/>
</dbReference>
<keyword evidence="3 13" id="KW-0138">CF(0)</keyword>
<dbReference type="Proteomes" id="UP000605201">
    <property type="component" value="Unassembled WGS sequence"/>
</dbReference>
<comment type="similarity">
    <text evidence="1 13 14">Belongs to the ATPase B chain family.</text>
</comment>
<dbReference type="EMBL" id="JACNIG010000196">
    <property type="protein sequence ID" value="MBC8431981.1"/>
    <property type="molecule type" value="Genomic_DNA"/>
</dbReference>
<evidence type="ECO:0000256" key="5">
    <source>
        <dbReference type="ARBA" id="ARBA00022781"/>
    </source>
</evidence>
<dbReference type="GO" id="GO:0045259">
    <property type="term" value="C:proton-transporting ATP synthase complex"/>
    <property type="evidence" value="ECO:0007669"/>
    <property type="project" value="UniProtKB-KW"/>
</dbReference>
<comment type="function">
    <text evidence="10 13">F(1)F(0) ATP synthase produces ATP from ADP in the presence of a proton or sodium gradient. F-type ATPases consist of two structural domains, F(1) containing the extramembraneous catalytic core and F(0) containing the membrane proton channel, linked together by a central stalk and a peripheral stalk. During catalysis, ATP synthesis in the catalytic domain of F(1) is coupled via a rotary mechanism of the central stalk subunits to proton translocation.</text>
</comment>
<keyword evidence="2 13" id="KW-0813">Transport</keyword>
<keyword evidence="9 13" id="KW-0066">ATP synthesis</keyword>
<accession>A0A8J6P1F5</accession>
<evidence type="ECO:0000256" key="8">
    <source>
        <dbReference type="ARBA" id="ARBA00023136"/>
    </source>
</evidence>
<comment type="caution">
    <text evidence="13">Lacks conserved residue(s) required for the propagation of feature annotation.</text>
</comment>
<feature type="transmembrane region" description="Helical" evidence="13">
    <location>
        <begin position="60"/>
        <end position="78"/>
    </location>
</feature>
<keyword evidence="7 13" id="KW-0406">Ion transport</keyword>
<evidence type="ECO:0000256" key="1">
    <source>
        <dbReference type="ARBA" id="ARBA00005513"/>
    </source>
</evidence>
<evidence type="ECO:0000256" key="10">
    <source>
        <dbReference type="ARBA" id="ARBA00025198"/>
    </source>
</evidence>
<organism evidence="16 17">
    <name type="scientific">Candidatus Desulfatibia vada</name>
    <dbReference type="NCBI Taxonomy" id="2841696"/>
    <lineage>
        <taxon>Bacteria</taxon>
        <taxon>Pseudomonadati</taxon>
        <taxon>Thermodesulfobacteriota</taxon>
        <taxon>Desulfobacteria</taxon>
        <taxon>Desulfobacterales</taxon>
        <taxon>Desulfobacterales incertae sedis</taxon>
        <taxon>Candidatus Desulfatibia</taxon>
    </lineage>
</organism>
<comment type="subunit">
    <text evidence="13">F-type ATPases have 2 components, F(1) - the catalytic core - and F(0) - the membrane proton channel. F(1) has five subunits: alpha(3), beta(3), gamma(1), delta(1), epsilon(1). F(0) has three main subunits: a(1), b(2) and c(10-14). The alpha and beta chains form an alternating ring which encloses part of the gamma chain. F(1) is attached to F(0) by a central stalk formed by the gamma and epsilon chains, while a peripheral stalk is formed by the delta and b chains.</text>
</comment>
<comment type="function">
    <text evidence="11">Component of the F(0) channel, it forms part of the peripheral stalk, linking F(1) to F(0). The b'-subunit is a diverged and duplicated form of b found in plants and photosynthetic bacteria.</text>
</comment>
<evidence type="ECO:0000256" key="4">
    <source>
        <dbReference type="ARBA" id="ARBA00022692"/>
    </source>
</evidence>
<feature type="transmembrane region" description="Helical" evidence="13">
    <location>
        <begin position="21"/>
        <end position="40"/>
    </location>
</feature>
<dbReference type="GO" id="GO:0046933">
    <property type="term" value="F:proton-transporting ATP synthase activity, rotational mechanism"/>
    <property type="evidence" value="ECO:0007669"/>
    <property type="project" value="UniProtKB-UniRule"/>
</dbReference>
<dbReference type="InterPro" id="IPR050059">
    <property type="entry name" value="ATP_synthase_B_chain"/>
</dbReference>
<keyword evidence="5 13" id="KW-0375">Hydrogen ion transport</keyword>
<reference evidence="16 17" key="1">
    <citation type="submission" date="2020-08" db="EMBL/GenBank/DDBJ databases">
        <title>Bridging the membrane lipid divide: bacteria of the FCB group superphylum have the potential to synthesize archaeal ether lipids.</title>
        <authorList>
            <person name="Villanueva L."/>
            <person name="Von Meijenfeldt F.A.B."/>
            <person name="Westbye A.B."/>
            <person name="Yadav S."/>
            <person name="Hopmans E.C."/>
            <person name="Dutilh B.E."/>
            <person name="Sinninghe Damste J.S."/>
        </authorList>
    </citation>
    <scope>NUCLEOTIDE SEQUENCE [LARGE SCALE GENOMIC DNA]</scope>
    <source>
        <strain evidence="16">NIOZ-UU17</strain>
    </source>
</reference>
<dbReference type="CDD" id="cd06503">
    <property type="entry name" value="ATP-synt_Fo_b"/>
    <property type="match status" value="1"/>
</dbReference>
<dbReference type="HAMAP" id="MF_01398">
    <property type="entry name" value="ATP_synth_b_bprime"/>
    <property type="match status" value="1"/>
</dbReference>
<dbReference type="Pfam" id="PF00430">
    <property type="entry name" value="ATP-synt_B"/>
    <property type="match status" value="1"/>
</dbReference>
<evidence type="ECO:0000256" key="7">
    <source>
        <dbReference type="ARBA" id="ARBA00023065"/>
    </source>
</evidence>
<keyword evidence="13" id="KW-1003">Cell membrane</keyword>
<evidence type="ECO:0000256" key="12">
    <source>
        <dbReference type="ARBA" id="ARBA00037847"/>
    </source>
</evidence>
<dbReference type="GO" id="GO:0046961">
    <property type="term" value="F:proton-transporting ATPase activity, rotational mechanism"/>
    <property type="evidence" value="ECO:0007669"/>
    <property type="project" value="TreeGrafter"/>
</dbReference>
<evidence type="ECO:0000313" key="17">
    <source>
        <dbReference type="Proteomes" id="UP000605201"/>
    </source>
</evidence>
<dbReference type="GO" id="GO:0005886">
    <property type="term" value="C:plasma membrane"/>
    <property type="evidence" value="ECO:0007669"/>
    <property type="project" value="UniProtKB-SubCell"/>
</dbReference>
<dbReference type="AlphaFoldDB" id="A0A8J6P1F5"/>
<dbReference type="PANTHER" id="PTHR33445">
    <property type="entry name" value="ATP SYNTHASE SUBUNIT B', CHLOROPLASTIC"/>
    <property type="match status" value="1"/>
</dbReference>
<proteinExistence type="inferred from homology"/>
<name>A0A8J6P1F5_9BACT</name>
<evidence type="ECO:0000256" key="15">
    <source>
        <dbReference type="SAM" id="Coils"/>
    </source>
</evidence>
<keyword evidence="15" id="KW-0175">Coiled coil</keyword>
<evidence type="ECO:0000256" key="14">
    <source>
        <dbReference type="RuleBase" id="RU003848"/>
    </source>
</evidence>
<dbReference type="PANTHER" id="PTHR33445:SF1">
    <property type="entry name" value="ATP SYNTHASE SUBUNIT B"/>
    <property type="match status" value="1"/>
</dbReference>
<evidence type="ECO:0000256" key="6">
    <source>
        <dbReference type="ARBA" id="ARBA00022989"/>
    </source>
</evidence>
<gene>
    <name evidence="13" type="primary">atpF</name>
    <name evidence="16" type="ORF">H8D96_08670</name>
</gene>
<evidence type="ECO:0000256" key="3">
    <source>
        <dbReference type="ARBA" id="ARBA00022547"/>
    </source>
</evidence>
<comment type="caution">
    <text evidence="16">The sequence shown here is derived from an EMBL/GenBank/DDBJ whole genome shotgun (WGS) entry which is preliminary data.</text>
</comment>
<evidence type="ECO:0000313" key="16">
    <source>
        <dbReference type="EMBL" id="MBC8431981.1"/>
    </source>
</evidence>
<evidence type="ECO:0000256" key="13">
    <source>
        <dbReference type="HAMAP-Rule" id="MF_01398"/>
    </source>
</evidence>